<dbReference type="InterPro" id="IPR027417">
    <property type="entry name" value="P-loop_NTPase"/>
</dbReference>
<dbReference type="EMBL" id="CP022989">
    <property type="protein sequence ID" value="ASV97015.1"/>
    <property type="molecule type" value="Genomic_DNA"/>
</dbReference>
<proteinExistence type="predicted"/>
<gene>
    <name evidence="1" type="ORF">CJU94_01800</name>
</gene>
<dbReference type="Gene3D" id="3.40.50.300">
    <property type="entry name" value="P-loop containing nucleotide triphosphate hydrolases"/>
    <property type="match status" value="1"/>
</dbReference>
<reference evidence="1 2" key="1">
    <citation type="submission" date="2017-08" db="EMBL/GenBank/DDBJ databases">
        <title>Identification and genetic characteristics of simultaneous BTEX- and naphthalene-degrading Paraburkholderia sp. BN5 isolated from petroleum-contaminated soil.</title>
        <authorList>
            <person name="Lee Y."/>
            <person name="Jeon C.O."/>
        </authorList>
    </citation>
    <scope>NUCLEOTIDE SEQUENCE [LARGE SCALE GENOMIC DNA]</scope>
    <source>
        <strain evidence="1 2">BN5</strain>
    </source>
</reference>
<organism evidence="1 2">
    <name type="scientific">Paraburkholderia aromaticivorans</name>
    <dbReference type="NCBI Taxonomy" id="2026199"/>
    <lineage>
        <taxon>Bacteria</taxon>
        <taxon>Pseudomonadati</taxon>
        <taxon>Pseudomonadota</taxon>
        <taxon>Betaproteobacteria</taxon>
        <taxon>Burkholderiales</taxon>
        <taxon>Burkholderiaceae</taxon>
        <taxon>Paraburkholderia</taxon>
    </lineage>
</organism>
<dbReference type="AlphaFoldDB" id="A0A248VD61"/>
<protein>
    <submittedName>
        <fullName evidence="1">Uncharacterized protein</fullName>
    </submittedName>
</protein>
<dbReference type="Proteomes" id="UP000215158">
    <property type="component" value="Chromosome 1"/>
</dbReference>
<evidence type="ECO:0000313" key="1">
    <source>
        <dbReference type="EMBL" id="ASV97015.1"/>
    </source>
</evidence>
<evidence type="ECO:0000313" key="2">
    <source>
        <dbReference type="Proteomes" id="UP000215158"/>
    </source>
</evidence>
<name>A0A248VD61_9BURK</name>
<sequence>MVRIFSASYRYFPLLEDRLANYWWSVTKKLPTRQINEGFRLKRALENLDKYFSHVGFVDSLWKTANFVAGWLGLGQDGLVVARENVFAGPREMLSAGDRRVIENANELDLELYSLIRQKRAV</sequence>
<keyword evidence="2" id="KW-1185">Reference proteome</keyword>
<dbReference type="KEGG" id="parb:CJU94_01800"/>
<accession>A0A248VD61</accession>